<evidence type="ECO:0000313" key="4">
    <source>
        <dbReference type="EMBL" id="NIJ08490.1"/>
    </source>
</evidence>
<dbReference type="RefSeq" id="WP_167073306.1">
    <property type="nucleotide sequence ID" value="NZ_JAAOZC010000004.1"/>
</dbReference>
<keyword evidence="5" id="KW-1185">Reference proteome</keyword>
<keyword evidence="2" id="KW-0812">Transmembrane</keyword>
<name>A0ABX0TVU2_9SPHN</name>
<dbReference type="InterPro" id="IPR036629">
    <property type="entry name" value="YjbJ_sf"/>
</dbReference>
<reference evidence="4 5" key="1">
    <citation type="submission" date="2020-03" db="EMBL/GenBank/DDBJ databases">
        <title>Genomic Encyclopedia of Type Strains, Phase III (KMG-III): the genomes of soil and plant-associated and newly described type strains.</title>
        <authorList>
            <person name="Whitman W."/>
        </authorList>
    </citation>
    <scope>NUCLEOTIDE SEQUENCE [LARGE SCALE GENOMIC DNA]</scope>
    <source>
        <strain evidence="4 5">CECT 8804</strain>
    </source>
</reference>
<organism evidence="4 5">
    <name type="scientific">Sphingomonas vulcanisoli</name>
    <dbReference type="NCBI Taxonomy" id="1658060"/>
    <lineage>
        <taxon>Bacteria</taxon>
        <taxon>Pseudomonadati</taxon>
        <taxon>Pseudomonadota</taxon>
        <taxon>Alphaproteobacteria</taxon>
        <taxon>Sphingomonadales</taxon>
        <taxon>Sphingomonadaceae</taxon>
        <taxon>Sphingomonas</taxon>
    </lineage>
</organism>
<comment type="caution">
    <text evidence="4">The sequence shown here is derived from an EMBL/GenBank/DDBJ whole genome shotgun (WGS) entry which is preliminary data.</text>
</comment>
<accession>A0ABX0TVU2</accession>
<feature type="transmembrane region" description="Helical" evidence="2">
    <location>
        <begin position="59"/>
        <end position="76"/>
    </location>
</feature>
<evidence type="ECO:0000256" key="1">
    <source>
        <dbReference type="ARBA" id="ARBA00009129"/>
    </source>
</evidence>
<feature type="domain" description="CsbD-like" evidence="3">
    <location>
        <begin position="4"/>
        <end position="54"/>
    </location>
</feature>
<comment type="similarity">
    <text evidence="1">Belongs to the UPF0337 (CsbD) family.</text>
</comment>
<gene>
    <name evidence="4" type="ORF">FHS31_002107</name>
</gene>
<protein>
    <submittedName>
        <fullName evidence="4">Uncharacterized protein YjbJ (UPF0337 family)</fullName>
    </submittedName>
</protein>
<evidence type="ECO:0000256" key="2">
    <source>
        <dbReference type="SAM" id="Phobius"/>
    </source>
</evidence>
<dbReference type="Pfam" id="PF05532">
    <property type="entry name" value="CsbD"/>
    <property type="match status" value="1"/>
</dbReference>
<keyword evidence="2" id="KW-1133">Transmembrane helix</keyword>
<evidence type="ECO:0000313" key="5">
    <source>
        <dbReference type="Proteomes" id="UP000727456"/>
    </source>
</evidence>
<keyword evidence="2" id="KW-0472">Membrane</keyword>
<dbReference type="EMBL" id="JAAOZC010000004">
    <property type="protein sequence ID" value="NIJ08490.1"/>
    <property type="molecule type" value="Genomic_DNA"/>
</dbReference>
<dbReference type="Gene3D" id="1.10.1470.10">
    <property type="entry name" value="YjbJ"/>
    <property type="match status" value="1"/>
</dbReference>
<dbReference type="InterPro" id="IPR008462">
    <property type="entry name" value="CsbD"/>
</dbReference>
<evidence type="ECO:0000259" key="3">
    <source>
        <dbReference type="Pfam" id="PF05532"/>
    </source>
</evidence>
<proteinExistence type="inferred from homology"/>
<dbReference type="SUPFAM" id="SSF69047">
    <property type="entry name" value="Hypothetical protein YjbJ"/>
    <property type="match status" value="1"/>
</dbReference>
<sequence length="80" mass="8350">MNSDTLEGQGTNVAGQIKEAVGKATGDEQLAGEGVADQWAGIAQNGFGKLRDFARERPFAAGLLGVVVGLAFFNTLRGKR</sequence>
<dbReference type="Proteomes" id="UP000727456">
    <property type="component" value="Unassembled WGS sequence"/>
</dbReference>